<feature type="compositionally biased region" description="Polar residues" evidence="1">
    <location>
        <begin position="60"/>
        <end position="69"/>
    </location>
</feature>
<feature type="non-terminal residue" evidence="2">
    <location>
        <position position="1"/>
    </location>
</feature>
<name>A0A0B6YB47_9EUPU</name>
<reference evidence="2" key="1">
    <citation type="submission" date="2014-12" db="EMBL/GenBank/DDBJ databases">
        <title>Insight into the proteome of Arion vulgaris.</title>
        <authorList>
            <person name="Aradska J."/>
            <person name="Bulat T."/>
            <person name="Smidak R."/>
            <person name="Sarate P."/>
            <person name="Gangsoo J."/>
            <person name="Sialana F."/>
            <person name="Bilban M."/>
            <person name="Lubec G."/>
        </authorList>
    </citation>
    <scope>NUCLEOTIDE SEQUENCE</scope>
    <source>
        <tissue evidence="2">Skin</tissue>
    </source>
</reference>
<evidence type="ECO:0000256" key="1">
    <source>
        <dbReference type="SAM" id="MobiDB-lite"/>
    </source>
</evidence>
<feature type="compositionally biased region" description="Low complexity" evidence="1">
    <location>
        <begin position="44"/>
        <end position="59"/>
    </location>
</feature>
<dbReference type="EMBL" id="HACG01006524">
    <property type="protein sequence ID" value="CEK53389.1"/>
    <property type="molecule type" value="Transcribed_RNA"/>
</dbReference>
<accession>A0A0B6YB47</accession>
<organism evidence="2">
    <name type="scientific">Arion vulgaris</name>
    <dbReference type="NCBI Taxonomy" id="1028688"/>
    <lineage>
        <taxon>Eukaryota</taxon>
        <taxon>Metazoa</taxon>
        <taxon>Spiralia</taxon>
        <taxon>Lophotrochozoa</taxon>
        <taxon>Mollusca</taxon>
        <taxon>Gastropoda</taxon>
        <taxon>Heterobranchia</taxon>
        <taxon>Euthyneura</taxon>
        <taxon>Panpulmonata</taxon>
        <taxon>Eupulmonata</taxon>
        <taxon>Stylommatophora</taxon>
        <taxon>Helicina</taxon>
        <taxon>Arionoidea</taxon>
        <taxon>Arionidae</taxon>
        <taxon>Arion</taxon>
    </lineage>
</organism>
<protein>
    <submittedName>
        <fullName evidence="2">Uncharacterized protein</fullName>
    </submittedName>
</protein>
<evidence type="ECO:0000313" key="2">
    <source>
        <dbReference type="EMBL" id="CEK53389.1"/>
    </source>
</evidence>
<feature type="region of interest" description="Disordered" evidence="1">
    <location>
        <begin position="1"/>
        <end position="73"/>
    </location>
</feature>
<feature type="compositionally biased region" description="Basic and acidic residues" evidence="1">
    <location>
        <begin position="16"/>
        <end position="34"/>
    </location>
</feature>
<sequence>VQNADQNDVTSCSTVTHEDSDSKTTDSKLHERHIPIQVRELSERNNNSYPVSRSYNSSSDCSQNQTTNYKTHEIKRKNGYHILQPSSELCRKSSTSECNGNSIELNSS</sequence>
<feature type="non-terminal residue" evidence="2">
    <location>
        <position position="108"/>
    </location>
</feature>
<dbReference type="AlphaFoldDB" id="A0A0B6YB47"/>
<gene>
    <name evidence="2" type="primary">ORF20139</name>
</gene>
<feature type="compositionally biased region" description="Polar residues" evidence="1">
    <location>
        <begin position="1"/>
        <end position="15"/>
    </location>
</feature>
<proteinExistence type="predicted"/>